<dbReference type="Proteomes" id="UP000887575">
    <property type="component" value="Unassembled WGS sequence"/>
</dbReference>
<dbReference type="AlphaFoldDB" id="A0AAF3FQ26"/>
<evidence type="ECO:0000256" key="2">
    <source>
        <dbReference type="SAM" id="MobiDB-lite"/>
    </source>
</evidence>
<evidence type="ECO:0000313" key="4">
    <source>
        <dbReference type="WBParaSite" id="MBELARI_LOCUS7753"/>
    </source>
</evidence>
<dbReference type="InterPro" id="IPR018888">
    <property type="entry name" value="UPF0561"/>
</dbReference>
<organism evidence="3 4">
    <name type="scientific">Mesorhabditis belari</name>
    <dbReference type="NCBI Taxonomy" id="2138241"/>
    <lineage>
        <taxon>Eukaryota</taxon>
        <taxon>Metazoa</taxon>
        <taxon>Ecdysozoa</taxon>
        <taxon>Nematoda</taxon>
        <taxon>Chromadorea</taxon>
        <taxon>Rhabditida</taxon>
        <taxon>Rhabditina</taxon>
        <taxon>Rhabditomorpha</taxon>
        <taxon>Rhabditoidea</taxon>
        <taxon>Rhabditidae</taxon>
        <taxon>Mesorhabditinae</taxon>
        <taxon>Mesorhabditis</taxon>
    </lineage>
</organism>
<feature type="compositionally biased region" description="Polar residues" evidence="2">
    <location>
        <begin position="271"/>
        <end position="281"/>
    </location>
</feature>
<feature type="region of interest" description="Disordered" evidence="2">
    <location>
        <begin position="262"/>
        <end position="301"/>
    </location>
</feature>
<reference evidence="4" key="1">
    <citation type="submission" date="2024-02" db="UniProtKB">
        <authorList>
            <consortium name="WormBaseParasite"/>
        </authorList>
    </citation>
    <scope>IDENTIFICATION</scope>
</reference>
<dbReference type="PANTHER" id="PTHR34256:SF1">
    <property type="entry name" value="UPF0561 PROTEIN C2ORF68"/>
    <property type="match status" value="1"/>
</dbReference>
<sequence>MSMFRKRDVIPNVHRGKNGTMTLGVRTLRSLCIDVILVSSKGKKFLAGLQFMYESGMVPDKLSVMMVNDQKYHLQFWIPRVDMHPFTVIFKSLNTLLNGIGHLNVWEIGVLEIMNCSFQSDHNTILSEAIKKLKPKTLMLMNCGFSHLTMSERRDFSDAASNRGDTDVILIGHTFSKKHFSSTRKWANVALEPMSDEIVDESLIPPINGTELAPFPRKFDAALLTELDPEEISATTSTFTKTRRDRKRIRVENQKEDIKLSAPVTRRMRLSSPNQSHSVTATPEPEINIASTSNRKSKSRNHRLFLVPENESDQSEDEMPNSCARTTRYIRKPTGKKLLLNGPQCFKSVPAVDQPMTRSRSKAIHIRMKKYPVPTMSDSDSEMITQF</sequence>
<evidence type="ECO:0000313" key="3">
    <source>
        <dbReference type="Proteomes" id="UP000887575"/>
    </source>
</evidence>
<dbReference type="PANTHER" id="PTHR34256">
    <property type="entry name" value="UPF0561 PROTEIN C2ORF68"/>
    <property type="match status" value="1"/>
</dbReference>
<name>A0AAF3FQ26_9BILA</name>
<dbReference type="WBParaSite" id="MBELARI_LOCUS7753">
    <property type="protein sequence ID" value="MBELARI_LOCUS7753"/>
    <property type="gene ID" value="MBELARI_LOCUS7753"/>
</dbReference>
<comment type="similarity">
    <text evidence="1">Belongs to the UPF0561 family.</text>
</comment>
<keyword evidence="3" id="KW-1185">Reference proteome</keyword>
<protein>
    <submittedName>
        <fullName evidence="4">Uncharacterized protein</fullName>
    </submittedName>
</protein>
<proteinExistence type="inferred from homology"/>
<evidence type="ECO:0000256" key="1">
    <source>
        <dbReference type="ARBA" id="ARBA00006905"/>
    </source>
</evidence>
<accession>A0AAF3FQ26</accession>